<comment type="caution">
    <text evidence="2">The sequence shown here is derived from an EMBL/GenBank/DDBJ whole genome shotgun (WGS) entry which is preliminary data.</text>
</comment>
<reference evidence="2 3" key="1">
    <citation type="submission" date="2017-10" db="EMBL/GenBank/DDBJ databases">
        <title>A large-scale comparative metagenomic study reveals the eutrophication-driven functional interactions in six Microcystis-epibionts communities.</title>
        <authorList>
            <person name="Li Q."/>
            <person name="Lin F."/>
        </authorList>
    </citation>
    <scope>NUCLEOTIDE SEQUENCE [LARGE SCALE GENOMIC DNA]</scope>
    <source>
        <strain evidence="2">TW10</strain>
    </source>
</reference>
<name>A0A3E0M9D0_9CHRO</name>
<gene>
    <name evidence="2" type="ORF">DWQ51_03660</name>
</gene>
<dbReference type="AlphaFoldDB" id="A0A3E0M9D0"/>
<dbReference type="EMBL" id="QQWD01000003">
    <property type="protein sequence ID" value="REJ56032.1"/>
    <property type="molecule type" value="Genomic_DNA"/>
</dbReference>
<evidence type="ECO:0000313" key="2">
    <source>
        <dbReference type="EMBL" id="REJ56032.1"/>
    </source>
</evidence>
<dbReference type="Pfam" id="PF10047">
    <property type="entry name" value="DUF2281"/>
    <property type="match status" value="1"/>
</dbReference>
<dbReference type="Proteomes" id="UP000257002">
    <property type="component" value="Unassembled WGS sequence"/>
</dbReference>
<protein>
    <submittedName>
        <fullName evidence="2">DUF2281 domain-containing protein</fullName>
    </submittedName>
</protein>
<accession>A0A3E0M9D0</accession>
<evidence type="ECO:0000313" key="3">
    <source>
        <dbReference type="Proteomes" id="UP000257002"/>
    </source>
</evidence>
<organism evidence="2 3">
    <name type="scientific">Microcystis wesenbergii TW10</name>
    <dbReference type="NCBI Taxonomy" id="2060474"/>
    <lineage>
        <taxon>Bacteria</taxon>
        <taxon>Bacillati</taxon>
        <taxon>Cyanobacteriota</taxon>
        <taxon>Cyanophyceae</taxon>
        <taxon>Oscillatoriophycideae</taxon>
        <taxon>Chroococcales</taxon>
        <taxon>Microcystaceae</taxon>
        <taxon>Microcystis</taxon>
    </lineage>
</organism>
<dbReference type="InterPro" id="IPR018739">
    <property type="entry name" value="DUF2281"/>
</dbReference>
<feature type="domain" description="DUF2281" evidence="1">
    <location>
        <begin position="7"/>
        <end position="79"/>
    </location>
</feature>
<sequence>MSIDSALKNIVENMPDALKNELLHYAEYLLTKSDQTEENKQAAKESVTVKRTLAGSIKGTFVLPLANDFDAPLEDFEDYR</sequence>
<evidence type="ECO:0000259" key="1">
    <source>
        <dbReference type="Pfam" id="PF10047"/>
    </source>
</evidence>
<proteinExistence type="predicted"/>